<organism evidence="3 4">
    <name type="scientific">Jutongia hominis</name>
    <dbReference type="NCBI Taxonomy" id="2763664"/>
    <lineage>
        <taxon>Bacteria</taxon>
        <taxon>Bacillati</taxon>
        <taxon>Bacillota</taxon>
        <taxon>Clostridia</taxon>
        <taxon>Lachnospirales</taxon>
        <taxon>Lachnospiraceae</taxon>
        <taxon>Jutongia</taxon>
    </lineage>
</organism>
<feature type="domain" description="BIG2" evidence="2">
    <location>
        <begin position="177"/>
        <end position="253"/>
    </location>
</feature>
<evidence type="ECO:0000313" key="4">
    <source>
        <dbReference type="Proteomes" id="UP000637513"/>
    </source>
</evidence>
<dbReference type="SMART" id="SM00635">
    <property type="entry name" value="BID_2"/>
    <property type="match status" value="1"/>
</dbReference>
<dbReference type="EMBL" id="JACRSW010000040">
    <property type="protein sequence ID" value="MBC8558346.1"/>
    <property type="molecule type" value="Genomic_DNA"/>
</dbReference>
<proteinExistence type="predicted"/>
<feature type="chain" id="PRO_5045675876" evidence="1">
    <location>
        <begin position="39"/>
        <end position="264"/>
    </location>
</feature>
<gene>
    <name evidence="3" type="ORF">H8700_11630</name>
</gene>
<dbReference type="SUPFAM" id="SSF49373">
    <property type="entry name" value="Invasin/intimin cell-adhesion fragments"/>
    <property type="match status" value="1"/>
</dbReference>
<dbReference type="InterPro" id="IPR003343">
    <property type="entry name" value="Big_2"/>
</dbReference>
<reference evidence="3 4" key="1">
    <citation type="submission" date="2020-08" db="EMBL/GenBank/DDBJ databases">
        <title>Genome public.</title>
        <authorList>
            <person name="Liu C."/>
            <person name="Sun Q."/>
        </authorList>
    </citation>
    <scope>NUCLEOTIDE SEQUENCE [LARGE SCALE GENOMIC DNA]</scope>
    <source>
        <strain evidence="3 4">BX3</strain>
    </source>
</reference>
<keyword evidence="1" id="KW-0732">Signal</keyword>
<accession>A0ABR7MX20</accession>
<sequence>MKKYSFIRFMIKKTTDIFWIAGLCLLFSGVFCATNAKADTMAANSESNSSVSMTKTFLKPQQKNASIRQQISYRNDASKKSSSASPREPVKILKYKKKILQGETKQLDLINLPANATVSFSSNNTSVLTVKQISNTACEYSGMGYGNAKIQIKISTPGFLFFDNVQELTASINVTPKAVSIVFRKSTRTITVGQSSKLSYTIRPSISTEKPVFSSLRKKIVSVNKKGMIKGKKSGTTYVYATLANGKSAKCKVIVKRPKANTLL</sequence>
<name>A0ABR7MX20_9FIRM</name>
<dbReference type="InterPro" id="IPR008964">
    <property type="entry name" value="Invasin/intimin_cell_adhesion"/>
</dbReference>
<comment type="caution">
    <text evidence="3">The sequence shown here is derived from an EMBL/GenBank/DDBJ whole genome shotgun (WGS) entry which is preliminary data.</text>
</comment>
<keyword evidence="4" id="KW-1185">Reference proteome</keyword>
<protein>
    <submittedName>
        <fullName evidence="3">Ig-like domain-containing protein</fullName>
    </submittedName>
</protein>
<evidence type="ECO:0000313" key="3">
    <source>
        <dbReference type="EMBL" id="MBC8558346.1"/>
    </source>
</evidence>
<dbReference type="Gene3D" id="2.60.40.1080">
    <property type="match status" value="2"/>
</dbReference>
<evidence type="ECO:0000256" key="1">
    <source>
        <dbReference type="SAM" id="SignalP"/>
    </source>
</evidence>
<dbReference type="Pfam" id="PF02368">
    <property type="entry name" value="Big_2"/>
    <property type="match status" value="1"/>
</dbReference>
<feature type="signal peptide" evidence="1">
    <location>
        <begin position="1"/>
        <end position="38"/>
    </location>
</feature>
<dbReference type="Proteomes" id="UP000637513">
    <property type="component" value="Unassembled WGS sequence"/>
</dbReference>
<evidence type="ECO:0000259" key="2">
    <source>
        <dbReference type="SMART" id="SM00635"/>
    </source>
</evidence>